<evidence type="ECO:0000256" key="1">
    <source>
        <dbReference type="ARBA" id="ARBA00008520"/>
    </source>
</evidence>
<name>A0ABT8EPW2_9ACTN</name>
<evidence type="ECO:0000256" key="2">
    <source>
        <dbReference type="ARBA" id="ARBA00022448"/>
    </source>
</evidence>
<dbReference type="Gene3D" id="3.40.190.10">
    <property type="entry name" value="Periplasmic binding protein-like II"/>
    <property type="match status" value="2"/>
</dbReference>
<dbReference type="RefSeq" id="WP_300959026.1">
    <property type="nucleotide sequence ID" value="NZ_JAUHJR010000001.1"/>
</dbReference>
<dbReference type="EMBL" id="JAUHJR010000001">
    <property type="protein sequence ID" value="MDN4160159.1"/>
    <property type="molecule type" value="Genomic_DNA"/>
</dbReference>
<sequence>MDARRPLRSRRRRASAGLVSLACASALLAGCSGDGDGRSTLNWYINPDGQATLAKIAEECSTDDYKIEIQLLPTSATDQRTQLARRLAAKDSSTNLMSLDPVFVPEFANAGWLAPFEGDLADEVVDDDVLAGAAETVSWEDEVVAAPQWANTQVLWFRKSLAEAAGLDMSKPVTWDQVIEAADAEGGKVGVQADRYEAYVVWINAMIQGAGGTIVEKTEAGRDAEVTIDSDAGEAAAAVIKKLVDSDATIPGLSTSNEGSSLGVMYPDEGPGEFMTNWTFVYKNYESTVGKPGGPPDEEALKDLGWARYPQTVEGEESKPPIGGIDIGVGAFTPDIDAAQEAAVCITSPEAQTQLAVTDGLMPSRGSVYDSPELQEAYPPDLLELYRDSIDSGGPRPKSAYYSQISSAVQSVWHSPTGVDPDSTPQESADFLRAVLDGKALL</sequence>
<keyword evidence="6" id="KW-1185">Reference proteome</keyword>
<gene>
    <name evidence="5" type="ORF">QWY29_02240</name>
</gene>
<dbReference type="SUPFAM" id="SSF53850">
    <property type="entry name" value="Periplasmic binding protein-like II"/>
    <property type="match status" value="1"/>
</dbReference>
<evidence type="ECO:0000313" key="6">
    <source>
        <dbReference type="Proteomes" id="UP001168537"/>
    </source>
</evidence>
<evidence type="ECO:0000256" key="3">
    <source>
        <dbReference type="ARBA" id="ARBA00022729"/>
    </source>
</evidence>
<feature type="chain" id="PRO_5046747943" evidence="4">
    <location>
        <begin position="30"/>
        <end position="442"/>
    </location>
</feature>
<reference evidence="5" key="1">
    <citation type="submission" date="2023-06" db="EMBL/GenBank/DDBJ databases">
        <title>Draft genome sequence of Nocardioides sp. SOB72.</title>
        <authorList>
            <person name="Zhang G."/>
        </authorList>
    </citation>
    <scope>NUCLEOTIDE SEQUENCE</scope>
    <source>
        <strain evidence="5">SOB72</strain>
    </source>
</reference>
<keyword evidence="2" id="KW-0813">Transport</keyword>
<proteinExistence type="inferred from homology"/>
<organism evidence="5 6">
    <name type="scientific">Nocardioides abyssi</name>
    <dbReference type="NCBI Taxonomy" id="3058370"/>
    <lineage>
        <taxon>Bacteria</taxon>
        <taxon>Bacillati</taxon>
        <taxon>Actinomycetota</taxon>
        <taxon>Actinomycetes</taxon>
        <taxon>Propionibacteriales</taxon>
        <taxon>Nocardioidaceae</taxon>
        <taxon>Nocardioides</taxon>
    </lineage>
</organism>
<comment type="caution">
    <text evidence="5">The sequence shown here is derived from an EMBL/GenBank/DDBJ whole genome shotgun (WGS) entry which is preliminary data.</text>
</comment>
<dbReference type="InterPro" id="IPR006059">
    <property type="entry name" value="SBP"/>
</dbReference>
<dbReference type="PANTHER" id="PTHR43649:SF34">
    <property type="entry name" value="ABC TRANSPORTER PERIPLASMIC-BINDING PROTEIN YCJN-RELATED"/>
    <property type="match status" value="1"/>
</dbReference>
<dbReference type="InterPro" id="IPR050490">
    <property type="entry name" value="Bact_solute-bd_prot1"/>
</dbReference>
<evidence type="ECO:0000313" key="5">
    <source>
        <dbReference type="EMBL" id="MDN4160159.1"/>
    </source>
</evidence>
<keyword evidence="3 4" id="KW-0732">Signal</keyword>
<dbReference type="Proteomes" id="UP001168537">
    <property type="component" value="Unassembled WGS sequence"/>
</dbReference>
<feature type="signal peptide" evidence="4">
    <location>
        <begin position="1"/>
        <end position="29"/>
    </location>
</feature>
<protein>
    <submittedName>
        <fullName evidence="5">Extracellular solute-binding protein</fullName>
    </submittedName>
</protein>
<dbReference type="PANTHER" id="PTHR43649">
    <property type="entry name" value="ARABINOSE-BINDING PROTEIN-RELATED"/>
    <property type="match status" value="1"/>
</dbReference>
<comment type="similarity">
    <text evidence="1">Belongs to the bacterial solute-binding protein 1 family.</text>
</comment>
<dbReference type="Pfam" id="PF01547">
    <property type="entry name" value="SBP_bac_1"/>
    <property type="match status" value="1"/>
</dbReference>
<evidence type="ECO:0000256" key="4">
    <source>
        <dbReference type="SAM" id="SignalP"/>
    </source>
</evidence>
<dbReference type="PROSITE" id="PS51257">
    <property type="entry name" value="PROKAR_LIPOPROTEIN"/>
    <property type="match status" value="1"/>
</dbReference>
<accession>A0ABT8EPW2</accession>